<accession>A0ABY5E8G7</accession>
<protein>
    <submittedName>
        <fullName evidence="1">YdgA family protein</fullName>
    </submittedName>
</protein>
<keyword evidence="2" id="KW-1185">Reference proteome</keyword>
<evidence type="ECO:0000313" key="1">
    <source>
        <dbReference type="EMBL" id="UTJ07061.1"/>
    </source>
</evidence>
<name>A0ABY5E8G7_9BACT</name>
<gene>
    <name evidence="1" type="ORF">NJU99_02900</name>
</gene>
<proteinExistence type="predicted"/>
<dbReference type="EMBL" id="CP100595">
    <property type="protein sequence ID" value="UTJ07061.1"/>
    <property type="molecule type" value="Genomic_DNA"/>
</dbReference>
<reference evidence="1" key="1">
    <citation type="submission" date="2022-07" db="EMBL/GenBank/DDBJ databases">
        <title>Arcobacter roscoffensis sp. nov., a marine bacterium isolated from coastal seawater collected from Roscoff, France.</title>
        <authorList>
            <person name="Pascual J."/>
            <person name="Lepeaux C."/>
            <person name="Methner A."/>
            <person name="Overmann J."/>
        </authorList>
    </citation>
    <scope>NUCLEOTIDE SEQUENCE</scope>
    <source>
        <strain evidence="1">ARW1-2F2</strain>
    </source>
</reference>
<dbReference type="RefSeq" id="WP_254577240.1">
    <property type="nucleotide sequence ID" value="NZ_CP100595.1"/>
</dbReference>
<evidence type="ECO:0000313" key="2">
    <source>
        <dbReference type="Proteomes" id="UP001060012"/>
    </source>
</evidence>
<dbReference type="Proteomes" id="UP001060012">
    <property type="component" value="Chromosome"/>
</dbReference>
<sequence>MKKIALLIVVFILLALAPFGVKSIIDEQVQKQTIVLEKKGVKIEVLNSKGYIKTQREFELTIKDEVKFKKFLKASFIEKYPTYEGLIDSLIKKDSKAFDEFLRGIVFKGSINNSNINYNSDINVNIYLYKFSDKIMKKLNENKDKNQEILSFLEKKALAFDLVLSNDASLKKLTLQDIDENIVSKNSRGQTSNNDLKILSFFINNYSQKDLLKAKINLDKFLIKTLTSNKESILDLNSLVYDFTYLNEYINSSNLKLENFLFSVNDINLGVNGVELKSKGEVRSGLYQTKVDLKTNSIEFSSRKDNLSIESILFNVKLNDILYDKLKALNTAYINIELITLDNSLSENEKKLKLASAIDNLALNIDEVLNNGAGLKANLDVKDLKQTNVSFKNIDLNVDLFLNKNTLSFKTLNKKEFLSNVDGNIVLVLPKDDFTNFVKLVNPTFGMLLSVYAKEQENDILFDVKINKGVITINDKKLN</sequence>
<organism evidence="1 2">
    <name type="scientific">Arcobacter roscoffensis</name>
    <dbReference type="NCBI Taxonomy" id="2961520"/>
    <lineage>
        <taxon>Bacteria</taxon>
        <taxon>Pseudomonadati</taxon>
        <taxon>Campylobacterota</taxon>
        <taxon>Epsilonproteobacteria</taxon>
        <taxon>Campylobacterales</taxon>
        <taxon>Arcobacteraceae</taxon>
        <taxon>Arcobacter</taxon>
    </lineage>
</organism>